<evidence type="ECO:0000259" key="3">
    <source>
        <dbReference type="SMART" id="SM01220"/>
    </source>
</evidence>
<feature type="transmembrane region" description="Helical" evidence="2">
    <location>
        <begin position="6"/>
        <end position="24"/>
    </location>
</feature>
<dbReference type="InterPro" id="IPR056742">
    <property type="entry name" value="BLTP1_C"/>
</dbReference>
<gene>
    <name evidence="4" type="ORF">POCULU_LOCUS1964</name>
</gene>
<evidence type="ECO:0000256" key="2">
    <source>
        <dbReference type="SAM" id="Phobius"/>
    </source>
</evidence>
<keyword evidence="2" id="KW-0472">Membrane</keyword>
<dbReference type="EMBL" id="CAJVPJ010000165">
    <property type="protein sequence ID" value="CAG8489022.1"/>
    <property type="molecule type" value="Genomic_DNA"/>
</dbReference>
<feature type="region of interest" description="Disordered" evidence="1">
    <location>
        <begin position="240"/>
        <end position="267"/>
    </location>
</feature>
<dbReference type="GO" id="GO:0016020">
    <property type="term" value="C:membrane"/>
    <property type="evidence" value="ECO:0007669"/>
    <property type="project" value="InterPro"/>
</dbReference>
<dbReference type="Pfam" id="PF25038">
    <property type="entry name" value="Csf1_C"/>
    <property type="match status" value="1"/>
</dbReference>
<feature type="compositionally biased region" description="Low complexity" evidence="1">
    <location>
        <begin position="1138"/>
        <end position="1149"/>
    </location>
</feature>
<feature type="domain" description="Bridge-like lipid transfer protein family member 1 C-terminal" evidence="3">
    <location>
        <begin position="2928"/>
        <end position="3435"/>
    </location>
</feature>
<dbReference type="InterPro" id="IPR048636">
    <property type="entry name" value="Csf1_N"/>
</dbReference>
<feature type="region of interest" description="Disordered" evidence="1">
    <location>
        <begin position="2640"/>
        <end position="2660"/>
    </location>
</feature>
<dbReference type="InterPro" id="IPR056779">
    <property type="entry name" value="Csf1_C"/>
</dbReference>
<protein>
    <submittedName>
        <fullName evidence="4">84_t:CDS:1</fullName>
    </submittedName>
</protein>
<feature type="compositionally biased region" description="Basic residues" evidence="1">
    <location>
        <begin position="2641"/>
        <end position="2655"/>
    </location>
</feature>
<dbReference type="Proteomes" id="UP000789572">
    <property type="component" value="Unassembled WGS sequence"/>
</dbReference>
<feature type="region of interest" description="Disordered" evidence="1">
    <location>
        <begin position="3331"/>
        <end position="3372"/>
    </location>
</feature>
<evidence type="ECO:0000256" key="1">
    <source>
        <dbReference type="SAM" id="MobiDB-lite"/>
    </source>
</evidence>
<keyword evidence="2" id="KW-0812">Transmembrane</keyword>
<accession>A0A9N8ZC91</accession>
<evidence type="ECO:0000313" key="4">
    <source>
        <dbReference type="EMBL" id="CAG8489022.1"/>
    </source>
</evidence>
<dbReference type="InterPro" id="IPR029636">
    <property type="entry name" value="Csf1"/>
</dbReference>
<dbReference type="PANTHER" id="PTHR32085:SF3">
    <property type="entry name" value="PROTEIN CSF1"/>
    <property type="match status" value="1"/>
</dbReference>
<dbReference type="Pfam" id="PF21678">
    <property type="entry name" value="Csf1_N"/>
    <property type="match status" value="1"/>
</dbReference>
<name>A0A9N8ZC91_9GLOM</name>
<reference evidence="4" key="1">
    <citation type="submission" date="2021-06" db="EMBL/GenBank/DDBJ databases">
        <authorList>
            <person name="Kallberg Y."/>
            <person name="Tangrot J."/>
            <person name="Rosling A."/>
        </authorList>
    </citation>
    <scope>NUCLEOTIDE SEQUENCE</scope>
    <source>
        <strain evidence="4">IA702</strain>
    </source>
</reference>
<sequence length="3439" mass="387534">MVIYWVFLTGCAAVILAVLFFLFYSNRVLGRLLSRLIRAITWRKYRAYIEIESIQFAPLAGRILFKNLKYFSRNQSITVLKGSVTWRYWLWSVREDRSQGNAKNDDGGDNDKNLPCRVICNLNGVEWFVYNRKPAYDVLSKFLDENSNTVSDQRDDVAVNLEEDTPDDSQISFFRRLLPIQIDCERGAVIVGNPYVPSVLITEFAQASGIYAALKTRSQFDHYKAALCITFRNPRIHLRPNEDYKESPLTQASRRTTESAHEQPERSGRFSSYFNRLSACMPFFQNTSSMNTAEWYGLPRYLNDDLPGVPGDGIADEYAKVTTILECVSLNLNYYVDVAGKVPSLSLPDESNGIDIGNGDLAPEWTVELEVEGGVINYGPWADRQRVQLQNFFFPPLYRNSEKTKMLFPGDDRLHTALKIFIIFKTETVIRIPTREASKDWNFEESAPDEPSTHAARSYGWMDLRVGLESRVNVIVPMVTDDNGYSVQLDIRLDKPELQTSINFANLLIAERCTIACELQNPLVWNASRKWDFRIEFRKADIFLLRDHIILFQDLVKDWTSGPLVQLRYFIPINYDIQLNFKQGFQLFLYVNEHNIIENTNPMDADDNTFVIKGRELYAKIDLPFVQYKPEVTKVLFDVTITHGNIMMSPQASHSLGAFLSEDGKNFGQVDNFTINGTYQYYSFVDPSHVESVSLNMKGKKVNFKLFGFVIRYFMIILENYAGDYINFVTLEEYARERSSPVATRRMPSKPPADLFEVYLVLVIEDGSLSLPENLYTAENCSTIQFHELQLELRNLDLYLDMDITVSPLTITLDQDDVARKHSRSRLHNNYLFLDGLNIYAHRLYGPQPKTAAYVCNWDINLGTISGQLRPPFLLSLSFFARAFAYHLVDEESALPADFANADVTFLNVKVKAVDVSIQCRDSCSQILLSEGICAQYDNLASEKYLQRVILKIPELSIKSLAMVATPGSPVDAEFDAEDYPWVEVANFETAFDVTLLRTESGWRQRFDSQQAFVKDQDNETLRVPFLYEYEGDLRSTKINNDIVYAPPMPPPISDDSGPPRYRNDDLSSDIPAAENRKNVGFGTRYGLFDETDDLVENTDNEGFKTDNDSVTGSAVSISNTSFVTASDGDTTDEEFDSSNSESSDDTFTAGRHETEFYVDTMNYESNFPRRARFGHQIEKVVSQSEPISIPYGRYLRRYKHKSNAPQFTSSFLRPSRSCFQPARKRENSSIGETDSPSYTSSTFFKMKNEEAIEPSIENDSETLVTIIFEATKSINVLLTPIFLRIIQEMLEAISNENWNMEAMLDAMQTDYISKLNNVTLFEYDTARLVASIPKIHLHFIQDVLLPDDLTKVIDENSSIRTRYDLTDTILCTADLVLERTLFTGLVKFKDAKFDKNAAKNAEPDWHLNELRTNLELDALKVNVRFVTATKSVGVFGIPEDMHGFSDVAFDVDVLDDDPVVLHVSLRRLKINLSGLIQPNEFVFNMENLIAISVAQSAEIFTGAVYSWLVFIDDIAKISSDFLKRRKRQLQVLVSQIASFSNKARIESDPSHLTRPSHLLRLKVKTFKNDDGWKILGRLRHCKREMEKSTETMNKVKDLLTCKELHMNDSNAMYVTAVNAFSTWRHWEIGDLSKSQFFTKVFDRPHSTDLPARTVNIPHLIASSTNIGKLYIGLISFSVLEENRENSVKVGPLGIDAESSYRSGLPIVEAMQEPPLSPFRFGNVDSGKNIMTALEGYVDVVLRVHLNQVAVDVNPDMLAFAKHWLRVQRVFATRRDTMSAEIQFSRTDVAAGSSKNVGHKSTSTITSLQEIKTVKYKEKISNTDKKKATKFNLWARLEVVAHALVFIETVVLSASAQQLLGRAQFSSINISALLHSPQAMQLIEKLEIENSSVGHSSVKAGSRGSGRSSHKLKFSAAAGIRKAIMTIKELNSSSQKQVTLLSVKVSKVCANVTLSKLTSPRNRTKGDIERKLLNTFVGVKKVSVELPESLLKLFKFVEQWQEENLPQYDFLFKRLMDEWEVQRKKSSRDVMSIDLLEKASAKEKYPLEIKFQFLLEGLSFVSNLLPSLQLKYYAYNFMAMSQKGSTTKGSIIARCLGQLKKQEIHFVTRQSQKGKKPIIETANNSRDEYKQEAAFSIPAIRATGSMRPRANKKVTSLRKGNALVQQKYSQLESSLTLDSVKLGLNVNIIDHLLTTQSLLSSELNDALDLFIFSSNKYKERSASHRSSSSSSVPEPTTGDCENKLIYTVRIALRGLRIAAASPTAVMFFETNVLNGLITNDSMISGAKKTDQPGWKFSAREFTLSLNPNTGFMDQASADEDIRKYSIAYILIDLALQNFRDKRTTDVSKSVMPEEIDVLESYFLKLSKVHAVMQPLALGRLMDLYVYYSSQLDRRKELKASDINDLANNTRKIINSFNVDLPKYKKTSKSLLDEKILSLEITQFAVALPLDLREEMILTGQNNGEISLPKTPALLFSASSMNFITRQWKSACASIKNLSLQFVNQFNSSVEDPFSSASNEKMNRVNYPEIYCKVHATGTKNNKLISVDSRVEGFNIHISGDIVNYINSLNEIYATSRERFETFAAEANIGSQLHLQSKSKSTLTNVVEESSIAINFEVQVAFAAKSGVMKLYPKNFLEHQQAKRSSKGSSKRHSVRSARTNSVMHLQHSVSNYDIYSLDDTSKLEESGIDSITIPGLSLNTTYRTVLGEMVSSSAQRVAKRAHIELIVHPSENIFLPSLVPFIKDIINGLKIGVQRSSDKKATAVEKSESPIYGIDFTFYFKLSRTRFELSCRPTSVSCIVIWEEGNFLVSSNSSNSGQSLTLIGKIRGASGKVRHVLSPDDDNSASAETKDISFNATLMSRRTDTISDDSISIIADMPHITAGLNIRLLQELLILKAIWLDQATKLYEESMQGDVSRDVPRNYSRAASSVNTEAKAKPYSVYVMLRLQELDLSSDLGQAIGQVRFNTKNIRVKTKHVPNAIKSAMVSTNLLDIVADGRLKGFARMTGLNLFTLLQRPPTSQIDVRTSVSKFLFKTEQIQSSLEYEYQKILVAEIDPMELTVKDQWGGVNENRISTLVHTQVVTTKVQALASIRTIPVFINMGDKLIALIEGKRLSVANMTNKLVSPSSSGTTEHVEAGSYTNDSASALQQVLKDLIIDEIPITLIGKITLNIGLIHITVFPNHFTDVDCVQAKSDGLVLNLKRNAGNSTTLHRDLDMQLNNLSLTKGICKKFVHKGGSTRTIQEWFDHAAIQSAKNIFSLPRTHLMMETWTPMASDNNIVNHKFVTDFGGKVDIALNFGLILYLQELGVLYKEQLRRLALGTSDQLRSPTFADTKSKLQVETGDATNAESSSKASKSSTAEPEKTKKEKKTIQYEPVEQVKLEPQLRIMGDATPPLEWAGLQRAKVPGFVHTTVTLNLDEVLSLVDNVYRQELQGFLSK</sequence>
<dbReference type="OrthoDB" id="10051416at2759"/>
<feature type="compositionally biased region" description="Polar residues" evidence="1">
    <location>
        <begin position="3331"/>
        <end position="3347"/>
    </location>
</feature>
<proteinExistence type="predicted"/>
<feature type="compositionally biased region" description="Low complexity" evidence="1">
    <location>
        <begin position="3348"/>
        <end position="3360"/>
    </location>
</feature>
<organism evidence="4 5">
    <name type="scientific">Paraglomus occultum</name>
    <dbReference type="NCBI Taxonomy" id="144539"/>
    <lineage>
        <taxon>Eukaryota</taxon>
        <taxon>Fungi</taxon>
        <taxon>Fungi incertae sedis</taxon>
        <taxon>Mucoromycota</taxon>
        <taxon>Glomeromycotina</taxon>
        <taxon>Glomeromycetes</taxon>
        <taxon>Paraglomerales</taxon>
        <taxon>Paraglomeraceae</taxon>
        <taxon>Paraglomus</taxon>
    </lineage>
</organism>
<keyword evidence="5" id="KW-1185">Reference proteome</keyword>
<comment type="caution">
    <text evidence="4">The sequence shown here is derived from an EMBL/GenBank/DDBJ whole genome shotgun (WGS) entry which is preliminary data.</text>
</comment>
<keyword evidence="2" id="KW-1133">Transmembrane helix</keyword>
<dbReference type="GO" id="GO:0006113">
    <property type="term" value="P:fermentation"/>
    <property type="evidence" value="ECO:0007669"/>
    <property type="project" value="InterPro"/>
</dbReference>
<feature type="region of interest" description="Disordered" evidence="1">
    <location>
        <begin position="1045"/>
        <end position="1072"/>
    </location>
</feature>
<dbReference type="PANTHER" id="PTHR32085">
    <property type="entry name" value="PROTEIN CSF1"/>
    <property type="match status" value="1"/>
</dbReference>
<dbReference type="SMART" id="SM01220">
    <property type="entry name" value="FSA_C"/>
    <property type="match status" value="1"/>
</dbReference>
<feature type="compositionally biased region" description="Basic and acidic residues" evidence="1">
    <location>
        <begin position="255"/>
        <end position="267"/>
    </location>
</feature>
<feature type="region of interest" description="Disordered" evidence="1">
    <location>
        <begin position="1124"/>
        <end position="1151"/>
    </location>
</feature>
<feature type="compositionally biased region" description="Basic and acidic residues" evidence="1">
    <location>
        <begin position="3361"/>
        <end position="3372"/>
    </location>
</feature>
<evidence type="ECO:0000313" key="5">
    <source>
        <dbReference type="Proteomes" id="UP000789572"/>
    </source>
</evidence>